<dbReference type="Proteomes" id="UP000189462">
    <property type="component" value="Unassembled WGS sequence"/>
</dbReference>
<protein>
    <recommendedName>
        <fullName evidence="4">PEP-CTERM/exosortase system-associated acyltransferase</fullName>
    </recommendedName>
</protein>
<keyword evidence="1" id="KW-0472">Membrane</keyword>
<feature type="transmembrane region" description="Helical" evidence="1">
    <location>
        <begin position="189"/>
        <end position="211"/>
    </location>
</feature>
<evidence type="ECO:0000313" key="3">
    <source>
        <dbReference type="Proteomes" id="UP000189462"/>
    </source>
</evidence>
<dbReference type="SUPFAM" id="SSF55729">
    <property type="entry name" value="Acyl-CoA N-acyltransferases (Nat)"/>
    <property type="match status" value="1"/>
</dbReference>
<keyword evidence="1" id="KW-1133">Transmembrane helix</keyword>
<reference evidence="2 3" key="1">
    <citation type="submission" date="2017-02" db="EMBL/GenBank/DDBJ databases">
        <title>Genomic diversity within the haloalkaliphilic genus Thioalkalivibrio.</title>
        <authorList>
            <person name="Ahn A.-C."/>
            <person name="Meier-Kolthoff J."/>
            <person name="Overmars L."/>
            <person name="Richter M."/>
            <person name="Woyke T."/>
            <person name="Sorokin D.Y."/>
            <person name="Muyzer G."/>
        </authorList>
    </citation>
    <scope>NUCLEOTIDE SEQUENCE [LARGE SCALE GENOMIC DNA]</scope>
    <source>
        <strain evidence="2 3">ALJD</strain>
    </source>
</reference>
<dbReference type="InterPro" id="IPR022484">
    <property type="entry name" value="PEP-CTERM/exosrtase_acylTfrase"/>
</dbReference>
<gene>
    <name evidence="2" type="ORF">B1C78_03685</name>
</gene>
<organism evidence="2 3">
    <name type="scientific">Thioalkalivibrio denitrificans</name>
    <dbReference type="NCBI Taxonomy" id="108003"/>
    <lineage>
        <taxon>Bacteria</taxon>
        <taxon>Pseudomonadati</taxon>
        <taxon>Pseudomonadota</taxon>
        <taxon>Gammaproteobacteria</taxon>
        <taxon>Chromatiales</taxon>
        <taxon>Ectothiorhodospiraceae</taxon>
        <taxon>Thioalkalivibrio</taxon>
    </lineage>
</organism>
<keyword evidence="1" id="KW-0812">Transmembrane</keyword>
<sequence length="283" mass="32481">MLGAVFGLDHHGCHTRSALRMIQTMKRSEAGLSAQFRRYFEVIRADSEELREAVFRIRYEVYCTEMGYEDPARFPDGMEHDEYDRRARHVLLRHRPSGTYAGCVRLIQDTGSEPRELFPFERFGGQSLRRNIIDPARLPRNSFGEISRLAVRGQFRRRSGEQAVPHGVASEDPVEYSAEQRRIIPHIALGLYLAAAAMGLLQGLSGVFVMMEPRLARHMRRYGIVFRQAGEIVEYHGQRGPFYISRRALFEHLRPEIRELLDAITEDLEGRHPAGSERSCNAP</sequence>
<dbReference type="Pfam" id="PF13444">
    <property type="entry name" value="Acetyltransf_5"/>
    <property type="match status" value="1"/>
</dbReference>
<comment type="caution">
    <text evidence="2">The sequence shown here is derived from an EMBL/GenBank/DDBJ whole genome shotgun (WGS) entry which is preliminary data.</text>
</comment>
<evidence type="ECO:0000256" key="1">
    <source>
        <dbReference type="SAM" id="Phobius"/>
    </source>
</evidence>
<keyword evidence="3" id="KW-1185">Reference proteome</keyword>
<name>A0A1V3NQV4_9GAMM</name>
<evidence type="ECO:0000313" key="2">
    <source>
        <dbReference type="EMBL" id="OOG27258.1"/>
    </source>
</evidence>
<accession>A0A1V3NQV4</accession>
<dbReference type="EMBL" id="MVBK01000020">
    <property type="protein sequence ID" value="OOG27258.1"/>
    <property type="molecule type" value="Genomic_DNA"/>
</dbReference>
<proteinExistence type="predicted"/>
<dbReference type="NCBIfam" id="TIGR03694">
    <property type="entry name" value="exosort_acyl"/>
    <property type="match status" value="1"/>
</dbReference>
<evidence type="ECO:0008006" key="4">
    <source>
        <dbReference type="Google" id="ProtNLM"/>
    </source>
</evidence>
<dbReference type="Gene3D" id="3.40.630.30">
    <property type="match status" value="1"/>
</dbReference>
<dbReference type="InterPro" id="IPR016181">
    <property type="entry name" value="Acyl_CoA_acyltransferase"/>
</dbReference>
<dbReference type="STRING" id="108003.B1C78_03685"/>
<dbReference type="AlphaFoldDB" id="A0A1V3NQV4"/>